<dbReference type="PRINTS" id="PR00081">
    <property type="entry name" value="GDHRDH"/>
</dbReference>
<dbReference type="OrthoDB" id="9775296at2"/>
<protein>
    <submittedName>
        <fullName evidence="4">SDR family oxidoreductase</fullName>
    </submittedName>
</protein>
<sequence length="260" mass="28337">MTAHEASESNGSTSKTRWAIVTGASAGIGEATAELLAKDGWYVIAAARREDKLQEVAEKIRTACGEDRAVPAVLDVTDAESVEAFTERVKEITGGTVDLLVNNAGGARGLEPILETDSADWRWMYEANVMGTLQVTRAMFPQLEAAEAPQIINVVSVAGRGAYRNGAGYNAAKFGQTALTDVMRMEFAERGVRVCQVDPGRVATDFSLNRFKGDKDRADEVYADKLNLVAEDIGETIRWIADRPRHMDVESIMIRPLDQV</sequence>
<evidence type="ECO:0000256" key="2">
    <source>
        <dbReference type="ARBA" id="ARBA00023002"/>
    </source>
</evidence>
<dbReference type="PRINTS" id="PR00080">
    <property type="entry name" value="SDRFAMILY"/>
</dbReference>
<evidence type="ECO:0000256" key="1">
    <source>
        <dbReference type="ARBA" id="ARBA00006484"/>
    </source>
</evidence>
<dbReference type="GO" id="GO:0016616">
    <property type="term" value="F:oxidoreductase activity, acting on the CH-OH group of donors, NAD or NADP as acceptor"/>
    <property type="evidence" value="ECO:0007669"/>
    <property type="project" value="UniProtKB-ARBA"/>
</dbReference>
<dbReference type="InterPro" id="IPR002347">
    <property type="entry name" value="SDR_fam"/>
</dbReference>
<dbReference type="Proteomes" id="UP000285278">
    <property type="component" value="Unassembled WGS sequence"/>
</dbReference>
<dbReference type="PANTHER" id="PTHR42901">
    <property type="entry name" value="ALCOHOL DEHYDROGENASE"/>
    <property type="match status" value="1"/>
</dbReference>
<dbReference type="InterPro" id="IPR036291">
    <property type="entry name" value="NAD(P)-bd_dom_sf"/>
</dbReference>
<name>A0A418Q8R0_9CORY</name>
<dbReference type="EMBL" id="QXJK01000002">
    <property type="protein sequence ID" value="RIX36099.1"/>
    <property type="molecule type" value="Genomic_DNA"/>
</dbReference>
<proteinExistence type="inferred from homology"/>
<keyword evidence="2" id="KW-0560">Oxidoreductase</keyword>
<reference evidence="4 5" key="1">
    <citation type="submission" date="2018-09" db="EMBL/GenBank/DDBJ databases">
        <title>Optimization and identification of Corynebacterium falsenii FN1-14 from fish paste.</title>
        <authorList>
            <person name="Daroonpunt R."/>
            <person name="Tanasupawat S."/>
        </authorList>
    </citation>
    <scope>NUCLEOTIDE SEQUENCE [LARGE SCALE GENOMIC DNA]</scope>
    <source>
        <strain evidence="4 5">FN1-14</strain>
    </source>
</reference>
<comment type="caution">
    <text evidence="4">The sequence shown here is derived from an EMBL/GenBank/DDBJ whole genome shotgun (WGS) entry which is preliminary data.</text>
</comment>
<dbReference type="RefSeq" id="WP_025401764.1">
    <property type="nucleotide sequence ID" value="NZ_CBCRUA010000012.1"/>
</dbReference>
<evidence type="ECO:0000313" key="4">
    <source>
        <dbReference type="EMBL" id="RIX36099.1"/>
    </source>
</evidence>
<dbReference type="SUPFAM" id="SSF51735">
    <property type="entry name" value="NAD(P)-binding Rossmann-fold domains"/>
    <property type="match status" value="1"/>
</dbReference>
<organism evidence="4 5">
    <name type="scientific">Corynebacterium falsenii</name>
    <dbReference type="NCBI Taxonomy" id="108486"/>
    <lineage>
        <taxon>Bacteria</taxon>
        <taxon>Bacillati</taxon>
        <taxon>Actinomycetota</taxon>
        <taxon>Actinomycetes</taxon>
        <taxon>Mycobacteriales</taxon>
        <taxon>Corynebacteriaceae</taxon>
        <taxon>Corynebacterium</taxon>
    </lineage>
</organism>
<dbReference type="FunFam" id="3.40.50.720:FF:000047">
    <property type="entry name" value="NADP-dependent L-serine/L-allo-threonine dehydrogenase"/>
    <property type="match status" value="1"/>
</dbReference>
<dbReference type="PANTHER" id="PTHR42901:SF1">
    <property type="entry name" value="ALCOHOL DEHYDROGENASE"/>
    <property type="match status" value="1"/>
</dbReference>
<gene>
    <name evidence="4" type="ORF">D3M95_02005</name>
</gene>
<dbReference type="STRING" id="1451189.CFAL_00385"/>
<comment type="similarity">
    <text evidence="1 3">Belongs to the short-chain dehydrogenases/reductases (SDR) family.</text>
</comment>
<dbReference type="AlphaFoldDB" id="A0A418Q8R0"/>
<dbReference type="Gene3D" id="3.40.50.720">
    <property type="entry name" value="NAD(P)-binding Rossmann-like Domain"/>
    <property type="match status" value="1"/>
</dbReference>
<evidence type="ECO:0000256" key="3">
    <source>
        <dbReference type="RuleBase" id="RU000363"/>
    </source>
</evidence>
<dbReference type="Pfam" id="PF00106">
    <property type="entry name" value="adh_short"/>
    <property type="match status" value="1"/>
</dbReference>
<evidence type="ECO:0000313" key="5">
    <source>
        <dbReference type="Proteomes" id="UP000285278"/>
    </source>
</evidence>
<accession>A0A418Q8R0</accession>
<keyword evidence="5" id="KW-1185">Reference proteome</keyword>